<dbReference type="AlphaFoldDB" id="A0A5B8LLB4"/>
<organism evidence="1 2">
    <name type="scientific">Sphingomonas panacisoli</name>
    <dbReference type="NCBI Taxonomy" id="1813879"/>
    <lineage>
        <taxon>Bacteria</taxon>
        <taxon>Pseudomonadati</taxon>
        <taxon>Pseudomonadota</taxon>
        <taxon>Alphaproteobacteria</taxon>
        <taxon>Sphingomonadales</taxon>
        <taxon>Sphingomonadaceae</taxon>
        <taxon>Sphingomonas</taxon>
    </lineage>
</organism>
<dbReference type="Gene3D" id="3.40.1530.20">
    <property type="entry name" value="Protein of unknown function (DUF1491)"/>
    <property type="match status" value="1"/>
</dbReference>
<sequence>MSARLASGALVNALVRRANAEGGFATVLAKGDATAGAILIVAQERGKDPRLLERGIGPDGRTALISAGPAGESQAVTDYWIRRRRSDPDLWVVEVDIAAAERFVAETILTD</sequence>
<dbReference type="Proteomes" id="UP000315673">
    <property type="component" value="Chromosome"/>
</dbReference>
<dbReference type="Pfam" id="PF07372">
    <property type="entry name" value="DUF1491"/>
    <property type="match status" value="1"/>
</dbReference>
<evidence type="ECO:0000313" key="2">
    <source>
        <dbReference type="Proteomes" id="UP000315673"/>
    </source>
</evidence>
<dbReference type="InterPro" id="IPR009964">
    <property type="entry name" value="DUF1491"/>
</dbReference>
<protein>
    <submittedName>
        <fullName evidence="1">DUF1491 family protein</fullName>
    </submittedName>
</protein>
<name>A0A5B8LLB4_9SPHN</name>
<gene>
    <name evidence="1" type="ORF">FPZ24_16435</name>
</gene>
<dbReference type="KEGG" id="spai:FPZ24_16435"/>
<proteinExistence type="predicted"/>
<dbReference type="EMBL" id="CP042306">
    <property type="protein sequence ID" value="QDZ08863.1"/>
    <property type="molecule type" value="Genomic_DNA"/>
</dbReference>
<dbReference type="OrthoDB" id="9809136at2"/>
<keyword evidence="2" id="KW-1185">Reference proteome</keyword>
<reference evidence="1 2" key="1">
    <citation type="submission" date="2019-07" db="EMBL/GenBank/DDBJ databases">
        <title>Full genome sequence of Sphingomonas sp. 4R-6-7(HKS19).</title>
        <authorList>
            <person name="Im W.-T."/>
        </authorList>
    </citation>
    <scope>NUCLEOTIDE SEQUENCE [LARGE SCALE GENOMIC DNA]</scope>
    <source>
        <strain evidence="1 2">HKS19</strain>
    </source>
</reference>
<evidence type="ECO:0000313" key="1">
    <source>
        <dbReference type="EMBL" id="QDZ08863.1"/>
    </source>
</evidence>
<accession>A0A5B8LLB4</accession>